<keyword evidence="2" id="KW-0472">Membrane</keyword>
<feature type="disulfide bond" evidence="1">
    <location>
        <begin position="91"/>
        <end position="100"/>
    </location>
</feature>
<dbReference type="WBParaSite" id="TMUE_2000009435.5">
    <property type="protein sequence ID" value="TMUE_2000009435.5"/>
    <property type="gene ID" value="WBGene00294868"/>
</dbReference>
<evidence type="ECO:0000256" key="2">
    <source>
        <dbReference type="SAM" id="Phobius"/>
    </source>
</evidence>
<reference evidence="5" key="3">
    <citation type="submission" date="2019-12" db="UniProtKB">
        <authorList>
            <consortium name="WormBaseParasite"/>
        </authorList>
    </citation>
    <scope>IDENTIFICATION</scope>
</reference>
<keyword evidence="1" id="KW-0245">EGF-like domain</keyword>
<dbReference type="Gene3D" id="2.10.25.10">
    <property type="entry name" value="Laminin"/>
    <property type="match status" value="1"/>
</dbReference>
<dbReference type="WBParaSite" id="TMUE_2000009435.2">
    <property type="protein sequence ID" value="TMUE_2000009435.2"/>
    <property type="gene ID" value="WBGene00294868"/>
</dbReference>
<dbReference type="WBParaSite" id="TMUE_2000009435.9">
    <property type="protein sequence ID" value="TMUE_2000009435.9"/>
    <property type="gene ID" value="WBGene00294868"/>
</dbReference>
<organism evidence="4 5">
    <name type="scientific">Trichuris muris</name>
    <name type="common">Mouse whipworm</name>
    <dbReference type="NCBI Taxonomy" id="70415"/>
    <lineage>
        <taxon>Eukaryota</taxon>
        <taxon>Metazoa</taxon>
        <taxon>Ecdysozoa</taxon>
        <taxon>Nematoda</taxon>
        <taxon>Enoplea</taxon>
        <taxon>Dorylaimia</taxon>
        <taxon>Trichinellida</taxon>
        <taxon>Trichuridae</taxon>
        <taxon>Trichuris</taxon>
    </lineage>
</organism>
<dbReference type="PROSITE" id="PS50026">
    <property type="entry name" value="EGF_3"/>
    <property type="match status" value="1"/>
</dbReference>
<evidence type="ECO:0000256" key="1">
    <source>
        <dbReference type="PROSITE-ProRule" id="PRU00076"/>
    </source>
</evidence>
<dbReference type="WBParaSite" id="TMUE_2000009435.4">
    <property type="protein sequence ID" value="TMUE_2000009435.4"/>
    <property type="gene ID" value="WBGene00294868"/>
</dbReference>
<keyword evidence="2" id="KW-1133">Transmembrane helix</keyword>
<evidence type="ECO:0000313" key="4">
    <source>
        <dbReference type="Proteomes" id="UP000046395"/>
    </source>
</evidence>
<evidence type="ECO:0000313" key="6">
    <source>
        <dbReference type="WBParaSite" id="TMUE_2000009435.2"/>
    </source>
</evidence>
<feature type="transmembrane region" description="Helical" evidence="2">
    <location>
        <begin position="120"/>
        <end position="139"/>
    </location>
</feature>
<dbReference type="STRING" id="70415.A0A5S6QQC6"/>
<dbReference type="CDD" id="cd00054">
    <property type="entry name" value="EGF_CA"/>
    <property type="match status" value="1"/>
</dbReference>
<comment type="caution">
    <text evidence="1">Lacks conserved residue(s) required for the propagation of feature annotation.</text>
</comment>
<protein>
    <submittedName>
        <fullName evidence="5 6">EGF-like domain-containing protein</fullName>
    </submittedName>
</protein>
<name>A0A5S6QQC6_TRIMR</name>
<sequence length="157" mass="17408">MCLITLIIYSNNRVAITNDFFQCDADYGYISAFCAHPFIPCENQSVLPCEKCKDSLTGKFCQIDSTNPCGQFPCGSNGNCTNSESAAVCQCFPGYEGDDCQIVVIPRGKNKNAWTITKTLLIMFAFVLLAFLIISLFAINQQMIKNKMGLSPRVHQH</sequence>
<dbReference type="InterPro" id="IPR000742">
    <property type="entry name" value="EGF"/>
</dbReference>
<dbReference type="WBParaSite" id="TMUE_2000009435.6">
    <property type="protein sequence ID" value="TMUE_2000009435.6"/>
    <property type="gene ID" value="WBGene00294868"/>
</dbReference>
<dbReference type="AlphaFoldDB" id="A0A5S6QQC6"/>
<keyword evidence="1" id="KW-1015">Disulfide bond</keyword>
<dbReference type="PROSITE" id="PS00022">
    <property type="entry name" value="EGF_1"/>
    <property type="match status" value="1"/>
</dbReference>
<accession>A0A5S6QQC6</accession>
<dbReference type="Proteomes" id="UP000046395">
    <property type="component" value="Unassembled WGS sequence"/>
</dbReference>
<keyword evidence="2" id="KW-0812">Transmembrane</keyword>
<proteinExistence type="predicted"/>
<dbReference type="Pfam" id="PF23106">
    <property type="entry name" value="EGF_Teneurin"/>
    <property type="match status" value="1"/>
</dbReference>
<dbReference type="WBParaSite" id="TMUE_2000009435.7">
    <property type="protein sequence ID" value="TMUE_2000009435.7"/>
    <property type="gene ID" value="WBGene00294868"/>
</dbReference>
<evidence type="ECO:0000313" key="5">
    <source>
        <dbReference type="WBParaSite" id="TMUE_2000009435.1"/>
    </source>
</evidence>
<dbReference type="WBParaSite" id="TMUE_2000009435.3">
    <property type="protein sequence ID" value="TMUE_2000009435.3"/>
    <property type="gene ID" value="WBGene00294868"/>
</dbReference>
<dbReference type="SUPFAM" id="SSF57196">
    <property type="entry name" value="EGF/Laminin"/>
    <property type="match status" value="1"/>
</dbReference>
<reference evidence="4" key="2">
    <citation type="submission" date="2014-03" db="EMBL/GenBank/DDBJ databases">
        <title>The whipworm genome and dual-species transcriptomics of an intimate host-pathogen interaction.</title>
        <authorList>
            <person name="Foth B.J."/>
            <person name="Tsai I.J."/>
            <person name="Reid A.J."/>
            <person name="Bancroft A.J."/>
            <person name="Nichol S."/>
            <person name="Tracey A."/>
            <person name="Holroyd N."/>
            <person name="Cotton J.A."/>
            <person name="Stanley E.J."/>
            <person name="Zarowiecki M."/>
            <person name="Liu J.Z."/>
            <person name="Huckvale T."/>
            <person name="Cooper P.J."/>
            <person name="Grencis R.K."/>
            <person name="Berriman M."/>
        </authorList>
    </citation>
    <scope>NUCLEOTIDE SEQUENCE [LARGE SCALE GENOMIC DNA]</scope>
    <source>
        <strain evidence="4">Edinburgh</strain>
    </source>
</reference>
<dbReference type="PROSITE" id="PS01186">
    <property type="entry name" value="EGF_2"/>
    <property type="match status" value="1"/>
</dbReference>
<dbReference type="WBParaSite" id="TMUE_2000009435.1">
    <property type="protein sequence ID" value="TMUE_2000009435.1"/>
    <property type="gene ID" value="WBGene00294868"/>
</dbReference>
<feature type="domain" description="EGF-like" evidence="3">
    <location>
        <begin position="65"/>
        <end position="101"/>
    </location>
</feature>
<dbReference type="WBParaSite" id="TMUE_2000009435.8">
    <property type="protein sequence ID" value="TMUE_2000009435.8"/>
    <property type="gene ID" value="WBGene00294868"/>
</dbReference>
<keyword evidence="4" id="KW-1185">Reference proteome</keyword>
<evidence type="ECO:0000259" key="3">
    <source>
        <dbReference type="PROSITE" id="PS50026"/>
    </source>
</evidence>
<reference evidence="4" key="1">
    <citation type="submission" date="2013-11" db="EMBL/GenBank/DDBJ databases">
        <authorList>
            <person name="Aslett M."/>
        </authorList>
    </citation>
    <scope>NUCLEOTIDE SEQUENCE [LARGE SCALE GENOMIC DNA]</scope>
    <source>
        <strain evidence="4">Edinburgh</strain>
    </source>
</reference>